<dbReference type="OrthoDB" id="2684446at2759"/>
<protein>
    <submittedName>
        <fullName evidence="2">Uncharacterized protein</fullName>
    </submittedName>
</protein>
<feature type="region of interest" description="Disordered" evidence="1">
    <location>
        <begin position="961"/>
        <end position="982"/>
    </location>
</feature>
<keyword evidence="3" id="KW-1185">Reference proteome</keyword>
<gene>
    <name evidence="2" type="ORF">BJ322DRAFT_1107641</name>
</gene>
<feature type="compositionally biased region" description="Basic and acidic residues" evidence="1">
    <location>
        <begin position="96"/>
        <end position="114"/>
    </location>
</feature>
<feature type="compositionally biased region" description="Low complexity" evidence="1">
    <location>
        <begin position="558"/>
        <end position="573"/>
    </location>
</feature>
<reference evidence="2" key="1">
    <citation type="journal article" date="2020" name="Nat. Commun.">
        <title>Large-scale genome sequencing of mycorrhizal fungi provides insights into the early evolution of symbiotic traits.</title>
        <authorList>
            <person name="Miyauchi S."/>
            <person name="Kiss E."/>
            <person name="Kuo A."/>
            <person name="Drula E."/>
            <person name="Kohler A."/>
            <person name="Sanchez-Garcia M."/>
            <person name="Morin E."/>
            <person name="Andreopoulos B."/>
            <person name="Barry K.W."/>
            <person name="Bonito G."/>
            <person name="Buee M."/>
            <person name="Carver A."/>
            <person name="Chen C."/>
            <person name="Cichocki N."/>
            <person name="Clum A."/>
            <person name="Culley D."/>
            <person name="Crous P.W."/>
            <person name="Fauchery L."/>
            <person name="Girlanda M."/>
            <person name="Hayes R.D."/>
            <person name="Keri Z."/>
            <person name="LaButti K."/>
            <person name="Lipzen A."/>
            <person name="Lombard V."/>
            <person name="Magnuson J."/>
            <person name="Maillard F."/>
            <person name="Murat C."/>
            <person name="Nolan M."/>
            <person name="Ohm R.A."/>
            <person name="Pangilinan J."/>
            <person name="Pereira M.F."/>
            <person name="Perotto S."/>
            <person name="Peter M."/>
            <person name="Pfister S."/>
            <person name="Riley R."/>
            <person name="Sitrit Y."/>
            <person name="Stielow J.B."/>
            <person name="Szollosi G."/>
            <person name="Zifcakova L."/>
            <person name="Stursova M."/>
            <person name="Spatafora J.W."/>
            <person name="Tedersoo L."/>
            <person name="Vaario L.M."/>
            <person name="Yamada A."/>
            <person name="Yan M."/>
            <person name="Wang P."/>
            <person name="Xu J."/>
            <person name="Bruns T."/>
            <person name="Baldrian P."/>
            <person name="Vilgalys R."/>
            <person name="Dunand C."/>
            <person name="Henrissat B."/>
            <person name="Grigoriev I.V."/>
            <person name="Hibbett D."/>
            <person name="Nagy L.G."/>
            <person name="Martin F.M."/>
        </authorList>
    </citation>
    <scope>NUCLEOTIDE SEQUENCE</scope>
    <source>
        <strain evidence="2">UH-Tt-Lm1</strain>
    </source>
</reference>
<feature type="region of interest" description="Disordered" evidence="1">
    <location>
        <begin position="877"/>
        <end position="921"/>
    </location>
</feature>
<evidence type="ECO:0000256" key="1">
    <source>
        <dbReference type="SAM" id="MobiDB-lite"/>
    </source>
</evidence>
<feature type="compositionally biased region" description="Low complexity" evidence="1">
    <location>
        <begin position="961"/>
        <end position="970"/>
    </location>
</feature>
<comment type="caution">
    <text evidence="2">The sequence shown here is derived from an EMBL/GenBank/DDBJ whole genome shotgun (WGS) entry which is preliminary data.</text>
</comment>
<feature type="compositionally biased region" description="Low complexity" evidence="1">
    <location>
        <begin position="493"/>
        <end position="508"/>
    </location>
</feature>
<feature type="compositionally biased region" description="Pro residues" evidence="1">
    <location>
        <begin position="360"/>
        <end position="370"/>
    </location>
</feature>
<feature type="compositionally biased region" description="Polar residues" evidence="1">
    <location>
        <begin position="466"/>
        <end position="483"/>
    </location>
</feature>
<feature type="compositionally biased region" description="Polar residues" evidence="1">
    <location>
        <begin position="181"/>
        <end position="194"/>
    </location>
</feature>
<accession>A0A9P6HF61</accession>
<feature type="compositionally biased region" description="Polar residues" evidence="1">
    <location>
        <begin position="396"/>
        <end position="426"/>
    </location>
</feature>
<name>A0A9P6HF61_9AGAM</name>
<feature type="compositionally biased region" description="Pro residues" evidence="1">
    <location>
        <begin position="278"/>
        <end position="293"/>
    </location>
</feature>
<dbReference type="Proteomes" id="UP000736335">
    <property type="component" value="Unassembled WGS sequence"/>
</dbReference>
<feature type="compositionally biased region" description="Basic residues" evidence="1">
    <location>
        <begin position="574"/>
        <end position="586"/>
    </location>
</feature>
<feature type="compositionally biased region" description="Basic residues" evidence="1">
    <location>
        <begin position="971"/>
        <end position="982"/>
    </location>
</feature>
<feature type="region of interest" description="Disordered" evidence="1">
    <location>
        <begin position="1"/>
        <end position="855"/>
    </location>
</feature>
<sequence>MARGVLMESTYTAHSMDPAFRVNRSPLPPERPPFSRHDAEFFYDEGDDDDDHFYDSQDMPNYDDPAYSIDPRDNPHLMSHTDVSRMRTSPIPPPYKEFEGGGEKLAYRSHDPSQRKSRTRSRSPFPPQPPHTTSSPSDSYSSSSNEYSPFHGSSATSYQTSVNNSRNVSPATSAEKVDYTQIKSQKSTQKSIRNSPRGDLDKVDQLDESDPFGFMRHHDGPYQTVNDALAKRAPLANPPSEQRKPKIQSQPQTHIPTSTSYTGGILKLEPGQVMPRMPYQPEPPPDWVSPPPTVGRLPTISCPDQYSYDPADIIPQMAPHPSEYRPPLRYQTPLQPLSFTSLASLSPNPNTVLSITNPDPGSPLPTPQPPASNSRHQHRPPSARQSRLSLPAQARSYESSHPSPLQKPSSDVSRTPSMPITSSPARSSRDKLGVRASTLNMHSRSYDARHDEPVAETFEIHKNYNRDPTPSHNQGPDPLQNSHLVPPDIHLPSAPSVMTSSTSSSKRSGNGLPRHVPKKLVMPTPLQPLQNLNQSQGPGQGNMGSTNSVYYPPPPSHSSPHTSSASVSTSTHAHQQRHLSKSRKSHYSGLTSREVQMARASGYYPPPMSQSKSQRRQSPGPQPSLSMHAPPVATSDRSDRSARSNREQEREHRRSRRQTMMNPGVGNYLEAKASSNGFGSSLGSRSTTTSNSGITGSRSERHRGRSHHRASSDGYRSGYESSRHGGRHLVAHGYSDPNSPAEQPYPHQQPEAYTHGHDPRTTYDPQQGHGYDVPPQAHHYERDHRERREHRERRDRDRERGRSHRHTKSYTDGVPPSQPHSHSPHPPSQPHVAREVPTIQDDKHTRHTLKKRATLTGQGMSWTISVNDAGVSVATPTKEIRKSKSKSQSHLGHSGVEGISPYLDVPDLKDREKSSQSFKAKKASGFGLVSLFRSLSSKAKEEEGETEKERLYNEWATSGAGAAISNSSSKSGRKLSKVRSRH</sequence>
<feature type="compositionally biased region" description="Basic and acidic residues" evidence="1">
    <location>
        <begin position="444"/>
        <end position="465"/>
    </location>
</feature>
<organism evidence="2 3">
    <name type="scientific">Thelephora terrestris</name>
    <dbReference type="NCBI Taxonomy" id="56493"/>
    <lineage>
        <taxon>Eukaryota</taxon>
        <taxon>Fungi</taxon>
        <taxon>Dikarya</taxon>
        <taxon>Basidiomycota</taxon>
        <taxon>Agaricomycotina</taxon>
        <taxon>Agaricomycetes</taxon>
        <taxon>Thelephorales</taxon>
        <taxon>Thelephoraceae</taxon>
        <taxon>Thelephora</taxon>
    </lineage>
</organism>
<evidence type="ECO:0000313" key="2">
    <source>
        <dbReference type="EMBL" id="KAF9785747.1"/>
    </source>
</evidence>
<feature type="compositionally biased region" description="Low complexity" evidence="1">
    <location>
        <begin position="679"/>
        <end position="697"/>
    </location>
</feature>
<feature type="compositionally biased region" description="Basic residues" evidence="1">
    <location>
        <begin position="700"/>
        <end position="709"/>
    </location>
</feature>
<feature type="compositionally biased region" description="Polar residues" evidence="1">
    <location>
        <begin position="247"/>
        <end position="262"/>
    </location>
</feature>
<dbReference type="EMBL" id="WIUZ02000006">
    <property type="protein sequence ID" value="KAF9785747.1"/>
    <property type="molecule type" value="Genomic_DNA"/>
</dbReference>
<feature type="compositionally biased region" description="Polar residues" evidence="1">
    <location>
        <begin position="151"/>
        <end position="172"/>
    </location>
</feature>
<feature type="compositionally biased region" description="Basic and acidic residues" evidence="1">
    <location>
        <begin position="196"/>
        <end position="205"/>
    </location>
</feature>
<evidence type="ECO:0000313" key="3">
    <source>
        <dbReference type="Proteomes" id="UP000736335"/>
    </source>
</evidence>
<feature type="compositionally biased region" description="Polar residues" evidence="1">
    <location>
        <begin position="609"/>
        <end position="625"/>
    </location>
</feature>
<feature type="compositionally biased region" description="Acidic residues" evidence="1">
    <location>
        <begin position="41"/>
        <end position="52"/>
    </location>
</feature>
<feature type="compositionally biased region" description="Low complexity" evidence="1">
    <location>
        <begin position="131"/>
        <end position="149"/>
    </location>
</feature>
<dbReference type="AlphaFoldDB" id="A0A9P6HF61"/>
<proteinExistence type="predicted"/>
<feature type="compositionally biased region" description="Basic and acidic residues" evidence="1">
    <location>
        <begin position="636"/>
        <end position="652"/>
    </location>
</feature>
<feature type="compositionally biased region" description="Polar residues" evidence="1">
    <location>
        <begin position="332"/>
        <end position="359"/>
    </location>
</feature>
<reference evidence="2" key="2">
    <citation type="submission" date="2020-11" db="EMBL/GenBank/DDBJ databases">
        <authorList>
            <consortium name="DOE Joint Genome Institute"/>
            <person name="Kuo A."/>
            <person name="Miyauchi S."/>
            <person name="Kiss E."/>
            <person name="Drula E."/>
            <person name="Kohler A."/>
            <person name="Sanchez-Garcia M."/>
            <person name="Andreopoulos B."/>
            <person name="Barry K.W."/>
            <person name="Bonito G."/>
            <person name="Buee M."/>
            <person name="Carver A."/>
            <person name="Chen C."/>
            <person name="Cichocki N."/>
            <person name="Clum A."/>
            <person name="Culley D."/>
            <person name="Crous P.W."/>
            <person name="Fauchery L."/>
            <person name="Girlanda M."/>
            <person name="Hayes R."/>
            <person name="Keri Z."/>
            <person name="Labutti K."/>
            <person name="Lipzen A."/>
            <person name="Lombard V."/>
            <person name="Magnuson J."/>
            <person name="Maillard F."/>
            <person name="Morin E."/>
            <person name="Murat C."/>
            <person name="Nolan M."/>
            <person name="Ohm R."/>
            <person name="Pangilinan J."/>
            <person name="Pereira M."/>
            <person name="Perotto S."/>
            <person name="Peter M."/>
            <person name="Riley R."/>
            <person name="Sitrit Y."/>
            <person name="Stielow B."/>
            <person name="Szollosi G."/>
            <person name="Zifcakova L."/>
            <person name="Stursova M."/>
            <person name="Spatafora J.W."/>
            <person name="Tedersoo L."/>
            <person name="Vaario L.-M."/>
            <person name="Yamada A."/>
            <person name="Yan M."/>
            <person name="Wang P."/>
            <person name="Xu J."/>
            <person name="Bruns T."/>
            <person name="Baldrian P."/>
            <person name="Vilgalys R."/>
            <person name="Henrissat B."/>
            <person name="Grigoriev I.V."/>
            <person name="Hibbett D."/>
            <person name="Nagy L.G."/>
            <person name="Martin F.M."/>
        </authorList>
    </citation>
    <scope>NUCLEOTIDE SEQUENCE</scope>
    <source>
        <strain evidence="2">UH-Tt-Lm1</strain>
    </source>
</reference>